<dbReference type="RefSeq" id="WP_149840397.1">
    <property type="nucleotide sequence ID" value="NZ_VUOC01000004.1"/>
</dbReference>
<name>A0A5B2VKK5_9BACT</name>
<reference evidence="1 2" key="2">
    <citation type="submission" date="2019-09" db="EMBL/GenBank/DDBJ databases">
        <authorList>
            <person name="Jin C."/>
        </authorList>
    </citation>
    <scope>NUCLEOTIDE SEQUENCE [LARGE SCALE GENOMIC DNA]</scope>
    <source>
        <strain evidence="1 2">BN140078</strain>
    </source>
</reference>
<comment type="caution">
    <text evidence="1">The sequence shown here is derived from an EMBL/GenBank/DDBJ whole genome shotgun (WGS) entry which is preliminary data.</text>
</comment>
<reference evidence="1 2" key="1">
    <citation type="submission" date="2019-09" db="EMBL/GenBank/DDBJ databases">
        <title>Chitinophaga ginsengihumi sp. nov., isolated from soil of ginseng rhizosphere.</title>
        <authorList>
            <person name="Lee J."/>
        </authorList>
    </citation>
    <scope>NUCLEOTIDE SEQUENCE [LARGE SCALE GENOMIC DNA]</scope>
    <source>
        <strain evidence="1 2">BN140078</strain>
    </source>
</reference>
<keyword evidence="2" id="KW-1185">Reference proteome</keyword>
<evidence type="ECO:0000313" key="2">
    <source>
        <dbReference type="Proteomes" id="UP000324611"/>
    </source>
</evidence>
<dbReference type="Proteomes" id="UP000324611">
    <property type="component" value="Unassembled WGS sequence"/>
</dbReference>
<proteinExistence type="predicted"/>
<dbReference type="InterPro" id="IPR029013">
    <property type="entry name" value="HP0062-like_sf"/>
</dbReference>
<dbReference type="AlphaFoldDB" id="A0A5B2VKK5"/>
<gene>
    <name evidence="1" type="ORF">F0L74_23720</name>
</gene>
<protein>
    <submittedName>
        <fullName evidence="1">Uncharacterized protein</fullName>
    </submittedName>
</protein>
<accession>A0A5B2VKK5</accession>
<sequence length="88" mass="11037">MDEVHDRLQQFQRNLEIFNDKLKVSFDQLTRYHETVHPWWQDSMRNEYEIRWKPLEDKMKQYVTTDGNNYSDILLHKINLIKRYLHGW</sequence>
<dbReference type="EMBL" id="VUOC01000004">
    <property type="protein sequence ID" value="KAA2239218.1"/>
    <property type="molecule type" value="Genomic_DNA"/>
</dbReference>
<dbReference type="SUPFAM" id="SSF158414">
    <property type="entry name" value="HP0062-like"/>
    <property type="match status" value="1"/>
</dbReference>
<organism evidence="1 2">
    <name type="scientific">Chitinophaga agrisoli</name>
    <dbReference type="NCBI Taxonomy" id="2607653"/>
    <lineage>
        <taxon>Bacteria</taxon>
        <taxon>Pseudomonadati</taxon>
        <taxon>Bacteroidota</taxon>
        <taxon>Chitinophagia</taxon>
        <taxon>Chitinophagales</taxon>
        <taxon>Chitinophagaceae</taxon>
        <taxon>Chitinophaga</taxon>
    </lineage>
</organism>
<evidence type="ECO:0000313" key="1">
    <source>
        <dbReference type="EMBL" id="KAA2239218.1"/>
    </source>
</evidence>